<dbReference type="RefSeq" id="XP_033400624.1">
    <property type="nucleotide sequence ID" value="XM_033535296.1"/>
</dbReference>
<keyword evidence="3" id="KW-1185">Reference proteome</keyword>
<dbReference type="EMBL" id="ML995478">
    <property type="protein sequence ID" value="KAF2144912.1"/>
    <property type="molecule type" value="Genomic_DNA"/>
</dbReference>
<name>A0A6A6BLB3_9PEZI</name>
<sequence length="199" mass="21655">MDVRAYRAAHSTARATDRPASPPRSERATSSRSSPPHRSASKRQEARGKKPIAAALLRAHGVASALAREAGRGSAAVGEQRAARQHQQRRATTSRSLLTAYLRVLRRPQPAAAAAAAVVVLLPHPHPLTRPRPCAQAITMFTPRDVARQDKLNPASHDVCSSMTLTGSMIAYLVTSYVLARRRRALAQHPCSVQRERRS</sequence>
<gene>
    <name evidence="2" type="ORF">K452DRAFT_132058</name>
</gene>
<protein>
    <submittedName>
        <fullName evidence="2">Uncharacterized protein</fullName>
    </submittedName>
</protein>
<feature type="region of interest" description="Disordered" evidence="1">
    <location>
        <begin position="1"/>
        <end position="49"/>
    </location>
</feature>
<reference evidence="2" key="1">
    <citation type="journal article" date="2020" name="Stud. Mycol.">
        <title>101 Dothideomycetes genomes: a test case for predicting lifestyles and emergence of pathogens.</title>
        <authorList>
            <person name="Haridas S."/>
            <person name="Albert R."/>
            <person name="Binder M."/>
            <person name="Bloem J."/>
            <person name="Labutti K."/>
            <person name="Salamov A."/>
            <person name="Andreopoulos B."/>
            <person name="Baker S."/>
            <person name="Barry K."/>
            <person name="Bills G."/>
            <person name="Bluhm B."/>
            <person name="Cannon C."/>
            <person name="Castanera R."/>
            <person name="Culley D."/>
            <person name="Daum C."/>
            <person name="Ezra D."/>
            <person name="Gonzalez J."/>
            <person name="Henrissat B."/>
            <person name="Kuo A."/>
            <person name="Liang C."/>
            <person name="Lipzen A."/>
            <person name="Lutzoni F."/>
            <person name="Magnuson J."/>
            <person name="Mondo S."/>
            <person name="Nolan M."/>
            <person name="Ohm R."/>
            <person name="Pangilinan J."/>
            <person name="Park H.-J."/>
            <person name="Ramirez L."/>
            <person name="Alfaro M."/>
            <person name="Sun H."/>
            <person name="Tritt A."/>
            <person name="Yoshinaga Y."/>
            <person name="Zwiers L.-H."/>
            <person name="Turgeon B."/>
            <person name="Goodwin S."/>
            <person name="Spatafora J."/>
            <person name="Crous P."/>
            <person name="Grigoriev I."/>
        </authorList>
    </citation>
    <scope>NUCLEOTIDE SEQUENCE</scope>
    <source>
        <strain evidence="2">CBS 121167</strain>
    </source>
</reference>
<dbReference type="GeneID" id="54292790"/>
<accession>A0A6A6BLB3</accession>
<proteinExistence type="predicted"/>
<evidence type="ECO:0000313" key="2">
    <source>
        <dbReference type="EMBL" id="KAF2144912.1"/>
    </source>
</evidence>
<evidence type="ECO:0000256" key="1">
    <source>
        <dbReference type="SAM" id="MobiDB-lite"/>
    </source>
</evidence>
<dbReference type="AlphaFoldDB" id="A0A6A6BLB3"/>
<organism evidence="2 3">
    <name type="scientific">Aplosporella prunicola CBS 121167</name>
    <dbReference type="NCBI Taxonomy" id="1176127"/>
    <lineage>
        <taxon>Eukaryota</taxon>
        <taxon>Fungi</taxon>
        <taxon>Dikarya</taxon>
        <taxon>Ascomycota</taxon>
        <taxon>Pezizomycotina</taxon>
        <taxon>Dothideomycetes</taxon>
        <taxon>Dothideomycetes incertae sedis</taxon>
        <taxon>Botryosphaeriales</taxon>
        <taxon>Aplosporellaceae</taxon>
        <taxon>Aplosporella</taxon>
    </lineage>
</organism>
<evidence type="ECO:0000313" key="3">
    <source>
        <dbReference type="Proteomes" id="UP000799438"/>
    </source>
</evidence>
<dbReference type="Proteomes" id="UP000799438">
    <property type="component" value="Unassembled WGS sequence"/>
</dbReference>